<gene>
    <name evidence="2" type="ORF">Goari_016395</name>
</gene>
<feature type="transmembrane region" description="Helical" evidence="1">
    <location>
        <begin position="20"/>
        <end position="49"/>
    </location>
</feature>
<evidence type="ECO:0000256" key="1">
    <source>
        <dbReference type="SAM" id="Phobius"/>
    </source>
</evidence>
<comment type="caution">
    <text evidence="2">The sequence shown here is derived from an EMBL/GenBank/DDBJ whole genome shotgun (WGS) entry which is preliminary data.</text>
</comment>
<accession>A0A7J8WIE8</accession>
<organism evidence="2 3">
    <name type="scientific">Gossypium aridum</name>
    <name type="common">American cotton</name>
    <name type="synonym">Erioxylum aridum</name>
    <dbReference type="NCBI Taxonomy" id="34290"/>
    <lineage>
        <taxon>Eukaryota</taxon>
        <taxon>Viridiplantae</taxon>
        <taxon>Streptophyta</taxon>
        <taxon>Embryophyta</taxon>
        <taxon>Tracheophyta</taxon>
        <taxon>Spermatophyta</taxon>
        <taxon>Magnoliopsida</taxon>
        <taxon>eudicotyledons</taxon>
        <taxon>Gunneridae</taxon>
        <taxon>Pentapetalae</taxon>
        <taxon>rosids</taxon>
        <taxon>malvids</taxon>
        <taxon>Malvales</taxon>
        <taxon>Malvaceae</taxon>
        <taxon>Malvoideae</taxon>
        <taxon>Gossypium</taxon>
    </lineage>
</organism>
<protein>
    <submittedName>
        <fullName evidence="2">Uncharacterized protein</fullName>
    </submittedName>
</protein>
<keyword evidence="1" id="KW-0472">Membrane</keyword>
<reference evidence="2 3" key="1">
    <citation type="journal article" date="2019" name="Genome Biol. Evol.">
        <title>Insights into the evolution of the New World diploid cottons (Gossypium, subgenus Houzingenia) based on genome sequencing.</title>
        <authorList>
            <person name="Grover C.E."/>
            <person name="Arick M.A. 2nd"/>
            <person name="Thrash A."/>
            <person name="Conover J.L."/>
            <person name="Sanders W.S."/>
            <person name="Peterson D.G."/>
            <person name="Frelichowski J.E."/>
            <person name="Scheffler J.A."/>
            <person name="Scheffler B.E."/>
            <person name="Wendel J.F."/>
        </authorList>
    </citation>
    <scope>NUCLEOTIDE SEQUENCE [LARGE SCALE GENOMIC DNA]</scope>
    <source>
        <strain evidence="2">185</strain>
        <tissue evidence="2">Leaf</tissue>
    </source>
</reference>
<dbReference type="EMBL" id="JABFAA010000001">
    <property type="protein sequence ID" value="MBA0674821.1"/>
    <property type="molecule type" value="Genomic_DNA"/>
</dbReference>
<keyword evidence="1" id="KW-1133">Transmembrane helix</keyword>
<evidence type="ECO:0000313" key="3">
    <source>
        <dbReference type="Proteomes" id="UP000593577"/>
    </source>
</evidence>
<sequence>MPSPPVSVSSPIREVPNDFPFSLLLLLLFFSTLFLFSKPLVIASLPLLFDVKPSHHC</sequence>
<dbReference type="Proteomes" id="UP000593577">
    <property type="component" value="Unassembled WGS sequence"/>
</dbReference>
<evidence type="ECO:0000313" key="2">
    <source>
        <dbReference type="EMBL" id="MBA0674821.1"/>
    </source>
</evidence>
<name>A0A7J8WIE8_GOSAI</name>
<keyword evidence="1" id="KW-0812">Transmembrane</keyword>
<keyword evidence="3" id="KW-1185">Reference proteome</keyword>
<proteinExistence type="predicted"/>
<dbReference type="AlphaFoldDB" id="A0A7J8WIE8"/>